<reference evidence="5 6" key="1">
    <citation type="submission" date="2020-01" db="EMBL/GenBank/DDBJ databases">
        <authorList>
            <person name="Lee S.D."/>
        </authorList>
    </citation>
    <scope>NUCLEOTIDE SEQUENCE [LARGE SCALE GENOMIC DNA]</scope>
    <source>
        <strain evidence="5 6">SAP-35</strain>
    </source>
</reference>
<name>A0ABX0FRE1_9BURK</name>
<sequence>MRRTLPARRRMLLAFAAVLLAPAASMALAAEQSDDEVDFFRAAQLDSVSTVKKILARGLNPNVREPGGETGLIVAMRYEANKVATLLMDQKGIDLEAKAPNGNTALMMAAFRQNKAMVLDMIQRGAQVNQKGWAALHYAAAAGSVEITTILLEHHAYIDAESPSGMTPLMIAAREGQEKVVALLLEQGADATLKDGGFHLTAAEFATKADKPWIAKTINAFLAAKKPR</sequence>
<evidence type="ECO:0000313" key="5">
    <source>
        <dbReference type="EMBL" id="NGZ87002.1"/>
    </source>
</evidence>
<dbReference type="InterPro" id="IPR036770">
    <property type="entry name" value="Ankyrin_rpt-contain_sf"/>
</dbReference>
<feature type="signal peptide" evidence="4">
    <location>
        <begin position="1"/>
        <end position="29"/>
    </location>
</feature>
<dbReference type="PANTHER" id="PTHR24171:SF9">
    <property type="entry name" value="ANKYRIN REPEAT DOMAIN-CONTAINING PROTEIN 39"/>
    <property type="match status" value="1"/>
</dbReference>
<dbReference type="PROSITE" id="PS50297">
    <property type="entry name" value="ANK_REP_REGION"/>
    <property type="match status" value="3"/>
</dbReference>
<organism evidence="5 6">
    <name type="scientific">Duganella aceris</name>
    <dbReference type="NCBI Taxonomy" id="2703883"/>
    <lineage>
        <taxon>Bacteria</taxon>
        <taxon>Pseudomonadati</taxon>
        <taxon>Pseudomonadota</taxon>
        <taxon>Betaproteobacteria</taxon>
        <taxon>Burkholderiales</taxon>
        <taxon>Oxalobacteraceae</taxon>
        <taxon>Telluria group</taxon>
        <taxon>Duganella</taxon>
    </lineage>
</organism>
<evidence type="ECO:0000256" key="3">
    <source>
        <dbReference type="PROSITE-ProRule" id="PRU00023"/>
    </source>
</evidence>
<evidence type="ECO:0000256" key="1">
    <source>
        <dbReference type="ARBA" id="ARBA00022737"/>
    </source>
</evidence>
<dbReference type="SUPFAM" id="SSF48403">
    <property type="entry name" value="Ankyrin repeat"/>
    <property type="match status" value="1"/>
</dbReference>
<dbReference type="Pfam" id="PF12796">
    <property type="entry name" value="Ank_2"/>
    <property type="match status" value="1"/>
</dbReference>
<dbReference type="Gene3D" id="1.25.40.20">
    <property type="entry name" value="Ankyrin repeat-containing domain"/>
    <property type="match status" value="1"/>
</dbReference>
<accession>A0ABX0FRE1</accession>
<dbReference type="InterPro" id="IPR002110">
    <property type="entry name" value="Ankyrin_rpt"/>
</dbReference>
<dbReference type="Proteomes" id="UP000666369">
    <property type="component" value="Unassembled WGS sequence"/>
</dbReference>
<dbReference type="PROSITE" id="PS50088">
    <property type="entry name" value="ANK_REPEAT"/>
    <property type="match status" value="3"/>
</dbReference>
<evidence type="ECO:0000256" key="2">
    <source>
        <dbReference type="ARBA" id="ARBA00023043"/>
    </source>
</evidence>
<feature type="repeat" description="ANK" evidence="3">
    <location>
        <begin position="101"/>
        <end position="133"/>
    </location>
</feature>
<evidence type="ECO:0000256" key="4">
    <source>
        <dbReference type="SAM" id="SignalP"/>
    </source>
</evidence>
<feature type="repeat" description="ANK" evidence="3">
    <location>
        <begin position="164"/>
        <end position="196"/>
    </location>
</feature>
<comment type="caution">
    <text evidence="5">The sequence shown here is derived from an EMBL/GenBank/DDBJ whole genome shotgun (WGS) entry which is preliminary data.</text>
</comment>
<keyword evidence="4" id="KW-0732">Signal</keyword>
<feature type="repeat" description="ANK" evidence="3">
    <location>
        <begin position="131"/>
        <end position="163"/>
    </location>
</feature>
<feature type="chain" id="PRO_5047071791" evidence="4">
    <location>
        <begin position="30"/>
        <end position="228"/>
    </location>
</feature>
<reference evidence="6" key="2">
    <citation type="submission" date="2023-07" db="EMBL/GenBank/DDBJ databases">
        <title>Duganella aceri sp. nov., isolated from tree sap.</title>
        <authorList>
            <person name="Kim I.S."/>
        </authorList>
    </citation>
    <scope>NUCLEOTIDE SEQUENCE [LARGE SCALE GENOMIC DNA]</scope>
    <source>
        <strain evidence="6">SAP-35</strain>
    </source>
</reference>
<keyword evidence="2 3" id="KW-0040">ANK repeat</keyword>
<dbReference type="PANTHER" id="PTHR24171">
    <property type="entry name" value="ANKYRIN REPEAT DOMAIN-CONTAINING PROTEIN 39-RELATED"/>
    <property type="match status" value="1"/>
</dbReference>
<dbReference type="EMBL" id="JAADJT010000011">
    <property type="protein sequence ID" value="NGZ87002.1"/>
    <property type="molecule type" value="Genomic_DNA"/>
</dbReference>
<proteinExistence type="predicted"/>
<evidence type="ECO:0000313" key="6">
    <source>
        <dbReference type="Proteomes" id="UP000666369"/>
    </source>
</evidence>
<keyword evidence="6" id="KW-1185">Reference proteome</keyword>
<dbReference type="PRINTS" id="PR01415">
    <property type="entry name" value="ANKYRIN"/>
</dbReference>
<gene>
    <name evidence="5" type="ORF">GW587_22410</name>
</gene>
<dbReference type="SMART" id="SM00248">
    <property type="entry name" value="ANK"/>
    <property type="match status" value="5"/>
</dbReference>
<protein>
    <submittedName>
        <fullName evidence="5">Ankyrin repeat domain-containing protein</fullName>
    </submittedName>
</protein>
<keyword evidence="1" id="KW-0677">Repeat</keyword>